<dbReference type="Gene3D" id="3.40.50.410">
    <property type="entry name" value="von Willebrand factor, type A domain"/>
    <property type="match status" value="1"/>
</dbReference>
<evidence type="ECO:0000256" key="1">
    <source>
        <dbReference type="SAM" id="MobiDB-lite"/>
    </source>
</evidence>
<proteinExistence type="predicted"/>
<dbReference type="SMART" id="SM00327">
    <property type="entry name" value="VWA"/>
    <property type="match status" value="1"/>
</dbReference>
<dbReference type="EMBL" id="QLIX01000037">
    <property type="protein sequence ID" value="RAI55184.1"/>
    <property type="molecule type" value="Genomic_DNA"/>
</dbReference>
<dbReference type="OrthoDB" id="9758211at2"/>
<evidence type="ECO:0000259" key="2">
    <source>
        <dbReference type="PROSITE" id="PS50234"/>
    </source>
</evidence>
<name>A0A327LYC7_9PROT</name>
<accession>A0A327LYC7</accession>
<gene>
    <name evidence="3" type="ORF">DOO78_24880</name>
</gene>
<feature type="domain" description="VWFA" evidence="2">
    <location>
        <begin position="457"/>
        <end position="643"/>
    </location>
</feature>
<evidence type="ECO:0000313" key="4">
    <source>
        <dbReference type="Proteomes" id="UP000249065"/>
    </source>
</evidence>
<dbReference type="SUPFAM" id="SSF53300">
    <property type="entry name" value="vWA-like"/>
    <property type="match status" value="1"/>
</dbReference>
<protein>
    <submittedName>
        <fullName evidence="3">Protein norD</fullName>
    </submittedName>
</protein>
<dbReference type="InterPro" id="IPR036465">
    <property type="entry name" value="vWFA_dom_sf"/>
</dbReference>
<dbReference type="PROSITE" id="PS50234">
    <property type="entry name" value="VWFA"/>
    <property type="match status" value="1"/>
</dbReference>
<dbReference type="PANTHER" id="PTHR41248:SF1">
    <property type="entry name" value="NORD PROTEIN"/>
    <property type="match status" value="1"/>
</dbReference>
<dbReference type="PANTHER" id="PTHR41248">
    <property type="entry name" value="NORD PROTEIN"/>
    <property type="match status" value="1"/>
</dbReference>
<sequence>MGWSFEPEETVGHHWHRLVGGARSWPHHPDVAVRLEEVRTRLGVMFRALGGAGGVQFAAGDATLSRHRLGLRGRLGLGAAEKLEVARFDGATLHLPPVLDLLPGRADNEALYEWLAAWFALPQPPLAEAADPLQADAARLRAATAHTGRLLAALPGLRPLHLGLATALREARPARRLSGDEAAAEAAVRAALGNPAPLPPRAAALLDPATPLDGLRAGRGYHPFLPVPLWGEVGPPPPAAAARTEAGQEEGGGLAPEAGGRRRRARRREDQARRRDPLLLNRFETILGLAEMMNLARPVEDDDEAGARQAAEDLDEISIGEHQRRAATRLKMELDLPSAAVAEEPLAAVPESFTYPEWDHRIGRHRPAHCRVLVEPAPDEPRPGEDWRPDEAARRRIRRVRRQFEALRPRRQVLHGQPDGEELDLSALVRSLADRRAGAPGSDRVHSAARNIQRDLAVLVLVDVSLSTDAWVSDRRVLDVEKEALLALVGGLDACGDEHAVLTFTSRRRDAVWVRTVKDFEERPDAPVVRRIRALRPGHYTRMGAAVRHATRRLAERPRSHRLLLLLTDGKPNDADHYEGRYAVEDTRMAIREARRAGCKVFGITVDREARDYFPYIFGPGAYAIFPDISRLPAALPAIYRQVTG</sequence>
<comment type="caution">
    <text evidence="3">The sequence shown here is derived from an EMBL/GenBank/DDBJ whole genome shotgun (WGS) entry which is preliminary data.</text>
</comment>
<evidence type="ECO:0000313" key="3">
    <source>
        <dbReference type="EMBL" id="RAI55184.1"/>
    </source>
</evidence>
<dbReference type="Pfam" id="PF00092">
    <property type="entry name" value="VWA"/>
    <property type="match status" value="1"/>
</dbReference>
<organism evidence="3 4">
    <name type="scientific">Roseicella frigidaeris</name>
    <dbReference type="NCBI Taxonomy" id="2230885"/>
    <lineage>
        <taxon>Bacteria</taxon>
        <taxon>Pseudomonadati</taxon>
        <taxon>Pseudomonadota</taxon>
        <taxon>Alphaproteobacteria</taxon>
        <taxon>Acetobacterales</taxon>
        <taxon>Roseomonadaceae</taxon>
        <taxon>Roseicella</taxon>
    </lineage>
</organism>
<feature type="region of interest" description="Disordered" evidence="1">
    <location>
        <begin position="235"/>
        <end position="273"/>
    </location>
</feature>
<dbReference type="CDD" id="cd01454">
    <property type="entry name" value="vWA_norD_type"/>
    <property type="match status" value="1"/>
</dbReference>
<keyword evidence="4" id="KW-1185">Reference proteome</keyword>
<reference evidence="4" key="1">
    <citation type="submission" date="2018-06" db="EMBL/GenBank/DDBJ databases">
        <authorList>
            <person name="Khan S.A."/>
        </authorList>
    </citation>
    <scope>NUCLEOTIDE SEQUENCE [LARGE SCALE GENOMIC DNA]</scope>
    <source>
        <strain evidence="4">DB-1506</strain>
    </source>
</reference>
<dbReference type="InterPro" id="IPR051928">
    <property type="entry name" value="NorD/CobT"/>
</dbReference>
<dbReference type="AlphaFoldDB" id="A0A327LYC7"/>
<dbReference type="InterPro" id="IPR002035">
    <property type="entry name" value="VWF_A"/>
</dbReference>
<dbReference type="RefSeq" id="WP_111472596.1">
    <property type="nucleotide sequence ID" value="NZ_QLIX01000037.1"/>
</dbReference>
<dbReference type="Proteomes" id="UP000249065">
    <property type="component" value="Unassembled WGS sequence"/>
</dbReference>